<dbReference type="InterPro" id="IPR006343">
    <property type="entry name" value="DnaB/C_C"/>
</dbReference>
<feature type="compositionally biased region" description="Basic and acidic residues" evidence="2">
    <location>
        <begin position="238"/>
        <end position="250"/>
    </location>
</feature>
<feature type="compositionally biased region" description="Polar residues" evidence="2">
    <location>
        <begin position="149"/>
        <end position="159"/>
    </location>
</feature>
<dbReference type="SUPFAM" id="SSF158499">
    <property type="entry name" value="DnaD domain-like"/>
    <property type="match status" value="1"/>
</dbReference>
<feature type="compositionally biased region" description="Polar residues" evidence="2">
    <location>
        <begin position="251"/>
        <end position="261"/>
    </location>
</feature>
<evidence type="ECO:0000313" key="5">
    <source>
        <dbReference type="EMBL" id="QKQ29017.1"/>
    </source>
</evidence>
<evidence type="ECO:0000256" key="1">
    <source>
        <dbReference type="ARBA" id="ARBA00093462"/>
    </source>
</evidence>
<dbReference type="Gene3D" id="1.10.10.10">
    <property type="entry name" value="Winged helix-like DNA-binding domain superfamily/Winged helix DNA-binding domain"/>
    <property type="match status" value="1"/>
</dbReference>
<organism evidence="4">
    <name type="scientific">Staphylococcus hominis</name>
    <dbReference type="NCBI Taxonomy" id="1290"/>
    <lineage>
        <taxon>Bacteria</taxon>
        <taxon>Bacillati</taxon>
        <taxon>Bacillota</taxon>
        <taxon>Bacilli</taxon>
        <taxon>Bacillales</taxon>
        <taxon>Staphylococcaceae</taxon>
        <taxon>Staphylococcus</taxon>
    </lineage>
</organism>
<dbReference type="InterPro" id="IPR036388">
    <property type="entry name" value="WH-like_DNA-bd_sf"/>
</dbReference>
<protein>
    <submittedName>
        <fullName evidence="5">DnaD domain protein</fullName>
    </submittedName>
</protein>
<evidence type="ECO:0000313" key="6">
    <source>
        <dbReference type="Proteomes" id="UP000509636"/>
    </source>
</evidence>
<dbReference type="Pfam" id="PF07261">
    <property type="entry name" value="DnaB_2"/>
    <property type="match status" value="1"/>
</dbReference>
<dbReference type="PANTHER" id="PTHR37293:SF6">
    <property type="entry name" value="DNA REPLICATION PROTEIN DNAD"/>
    <property type="match status" value="1"/>
</dbReference>
<feature type="domain" description="DnaB/C C-terminal" evidence="3">
    <location>
        <begin position="163"/>
        <end position="235"/>
    </location>
</feature>
<gene>
    <name evidence="4" type="ORF">AZE34_04025</name>
    <name evidence="5" type="ORF">FOB69_06630</name>
</gene>
<feature type="region of interest" description="Disordered" evidence="2">
    <location>
        <begin position="238"/>
        <end position="261"/>
    </location>
</feature>
<dbReference type="EMBL" id="CP014567">
    <property type="protein sequence ID" value="AVI05972.1"/>
    <property type="molecule type" value="Genomic_DNA"/>
</dbReference>
<dbReference type="Gene3D" id="1.10.10.630">
    <property type="entry name" value="DnaD domain-like"/>
    <property type="match status" value="1"/>
</dbReference>
<evidence type="ECO:0000256" key="2">
    <source>
        <dbReference type="SAM" id="MobiDB-lite"/>
    </source>
</evidence>
<evidence type="ECO:0000313" key="4">
    <source>
        <dbReference type="EMBL" id="AVI05972.1"/>
    </source>
</evidence>
<reference evidence="5 6" key="2">
    <citation type="submission" date="2019-09" db="EMBL/GenBank/DDBJ databases">
        <title>FDA dAtabase for Regulatory Grade micrObial Sequences (FDA-ARGOS): Supporting development and validation of Infectious Disease Dx tests.</title>
        <authorList>
            <person name="Sciortino C."/>
            <person name="Tallon L."/>
            <person name="Sadzewicz L."/>
            <person name="Vavikolanu K."/>
            <person name="Mehta A."/>
            <person name="Aluvathingal J."/>
            <person name="Nadendla S."/>
            <person name="Nandy P."/>
            <person name="Geyer C."/>
            <person name="Yan Y."/>
            <person name="Sichtig H."/>
        </authorList>
    </citation>
    <scope>NUCLEOTIDE SEQUENCE [LARGE SCALE GENOMIC DNA]</scope>
    <source>
        <strain evidence="5 6">FDAARGOS_661</strain>
    </source>
</reference>
<dbReference type="Proteomes" id="UP000509636">
    <property type="component" value="Chromosome"/>
</dbReference>
<dbReference type="PANTHER" id="PTHR37293">
    <property type="entry name" value="PHAGE REPLICATION PROTEIN-RELATED"/>
    <property type="match status" value="1"/>
</dbReference>
<dbReference type="InterPro" id="IPR053162">
    <property type="entry name" value="DnaD"/>
</dbReference>
<comment type="similarity">
    <text evidence="1">Belongs to the DnaB/DnaD family.</text>
</comment>
<dbReference type="Pfam" id="PF13730">
    <property type="entry name" value="HTH_36"/>
    <property type="match status" value="1"/>
</dbReference>
<feature type="region of interest" description="Disordered" evidence="2">
    <location>
        <begin position="121"/>
        <end position="159"/>
    </location>
</feature>
<dbReference type="InterPro" id="IPR034829">
    <property type="entry name" value="DnaD-like_sf"/>
</dbReference>
<evidence type="ECO:0000259" key="3">
    <source>
        <dbReference type="Pfam" id="PF07261"/>
    </source>
</evidence>
<dbReference type="AlphaFoldDB" id="A0A3S7GXE8"/>
<dbReference type="EMBL" id="CP054550">
    <property type="protein sequence ID" value="QKQ29017.1"/>
    <property type="molecule type" value="Genomic_DNA"/>
</dbReference>
<reference evidence="4" key="1">
    <citation type="submission" date="2016-02" db="EMBL/GenBank/DDBJ databases">
        <title>Genomic sequence of a clinical Staphylococcus hominis isolate.</title>
        <authorList>
            <person name="McClure J.M."/>
            <person name="Zhang K."/>
        </authorList>
    </citation>
    <scope>NUCLEOTIDE SEQUENCE</scope>
    <source>
        <strain evidence="4">C34847</strain>
    </source>
</reference>
<accession>A0A3S7GXE8</accession>
<proteinExistence type="inferred from homology"/>
<name>A0A3S7GXE8_STAHO</name>
<sequence length="261" mass="29864">MVSDRLIDYTGGYGNVYKTITKDSNLSIEAKGIYAYLSSYAGGKDVAFPSISLICHELNISEKRFYKHRKELIDKNIISVHRERTNNGFSKSIYTINHHFVHSQNVHVQNDNVRNESVQNVHVQNVGTKKNNIKKNKEKNNSSSSSASTTKQQPPSHSYSNVFNFYQENGFGILQPFVVDQIENWIDDFKGNENIVIEALKEAATNNVCKWSYANSILKSWYQDGIKSIDDIEARRKQREASKNKTESTKTFDNSQYADLF</sequence>
<dbReference type="NCBIfam" id="TIGR01446">
    <property type="entry name" value="DnaD_dom"/>
    <property type="match status" value="1"/>
</dbReference>